<dbReference type="Proteomes" id="UP000015241">
    <property type="component" value="Unassembled WGS sequence"/>
</dbReference>
<proteinExistence type="predicted"/>
<comment type="catalytic activity">
    <reaction evidence="1">
        <text>[protein]-peptidylproline (omega=180) = [protein]-peptidylproline (omega=0)</text>
        <dbReference type="Rhea" id="RHEA:16237"/>
        <dbReference type="Rhea" id="RHEA-COMP:10747"/>
        <dbReference type="Rhea" id="RHEA-COMP:10748"/>
        <dbReference type="ChEBI" id="CHEBI:83833"/>
        <dbReference type="ChEBI" id="CHEBI:83834"/>
        <dbReference type="EC" id="5.2.1.8"/>
    </reaction>
</comment>
<protein>
    <recommendedName>
        <fullName evidence="7">Peptidyl-prolyl cis-trans isomerase D</fullName>
        <ecNumber evidence="2">5.2.1.8</ecNumber>
    </recommendedName>
    <alternativeName>
        <fullName evidence="8">Rotamase D</fullName>
    </alternativeName>
</protein>
<accession>S8EJ09</accession>
<dbReference type="OrthoDB" id="193499at2759"/>
<dbReference type="PROSITE" id="PS00170">
    <property type="entry name" value="CSA_PPIASE_1"/>
    <property type="match status" value="1"/>
</dbReference>
<evidence type="ECO:0000256" key="4">
    <source>
        <dbReference type="ARBA" id="ARBA00022803"/>
    </source>
</evidence>
<evidence type="ECO:0000313" key="11">
    <source>
        <dbReference type="EMBL" id="EPT03269.1"/>
    </source>
</evidence>
<dbReference type="PANTHER" id="PTHR11071:SF561">
    <property type="entry name" value="PEPTIDYL-PROLYL CIS-TRANS ISOMERASE D-RELATED"/>
    <property type="match status" value="1"/>
</dbReference>
<evidence type="ECO:0000256" key="9">
    <source>
        <dbReference type="SAM" id="MobiDB-lite"/>
    </source>
</evidence>
<feature type="region of interest" description="Disordered" evidence="9">
    <location>
        <begin position="355"/>
        <end position="374"/>
    </location>
</feature>
<evidence type="ECO:0000259" key="10">
    <source>
        <dbReference type="PROSITE" id="PS50072"/>
    </source>
</evidence>
<dbReference type="AlphaFoldDB" id="S8EJ09"/>
<dbReference type="InterPro" id="IPR020892">
    <property type="entry name" value="Cyclophilin-type_PPIase_CS"/>
</dbReference>
<keyword evidence="5" id="KW-0697">Rotamase</keyword>
<dbReference type="FunCoup" id="S8EJ09">
    <property type="interactions" value="615"/>
</dbReference>
<keyword evidence="3" id="KW-0677">Repeat</keyword>
<reference evidence="11 12" key="1">
    <citation type="journal article" date="2012" name="Science">
        <title>The Paleozoic origin of enzymatic lignin decomposition reconstructed from 31 fungal genomes.</title>
        <authorList>
            <person name="Floudas D."/>
            <person name="Binder M."/>
            <person name="Riley R."/>
            <person name="Barry K."/>
            <person name="Blanchette R.A."/>
            <person name="Henrissat B."/>
            <person name="Martinez A.T."/>
            <person name="Otillar R."/>
            <person name="Spatafora J.W."/>
            <person name="Yadav J.S."/>
            <person name="Aerts A."/>
            <person name="Benoit I."/>
            <person name="Boyd A."/>
            <person name="Carlson A."/>
            <person name="Copeland A."/>
            <person name="Coutinho P.M."/>
            <person name="de Vries R.P."/>
            <person name="Ferreira P."/>
            <person name="Findley K."/>
            <person name="Foster B."/>
            <person name="Gaskell J."/>
            <person name="Glotzer D."/>
            <person name="Gorecki P."/>
            <person name="Heitman J."/>
            <person name="Hesse C."/>
            <person name="Hori C."/>
            <person name="Igarashi K."/>
            <person name="Jurgens J.A."/>
            <person name="Kallen N."/>
            <person name="Kersten P."/>
            <person name="Kohler A."/>
            <person name="Kuees U."/>
            <person name="Kumar T.K.A."/>
            <person name="Kuo A."/>
            <person name="LaButti K."/>
            <person name="Larrondo L.F."/>
            <person name="Lindquist E."/>
            <person name="Ling A."/>
            <person name="Lombard V."/>
            <person name="Lucas S."/>
            <person name="Lundell T."/>
            <person name="Martin R."/>
            <person name="McLaughlin D.J."/>
            <person name="Morgenstern I."/>
            <person name="Morin E."/>
            <person name="Murat C."/>
            <person name="Nagy L.G."/>
            <person name="Nolan M."/>
            <person name="Ohm R.A."/>
            <person name="Patyshakuliyeva A."/>
            <person name="Rokas A."/>
            <person name="Ruiz-Duenas F.J."/>
            <person name="Sabat G."/>
            <person name="Salamov A."/>
            <person name="Samejima M."/>
            <person name="Schmutz J."/>
            <person name="Slot J.C."/>
            <person name="St John F."/>
            <person name="Stenlid J."/>
            <person name="Sun H."/>
            <person name="Sun S."/>
            <person name="Syed K."/>
            <person name="Tsang A."/>
            <person name="Wiebenga A."/>
            <person name="Young D."/>
            <person name="Pisabarro A."/>
            <person name="Eastwood D.C."/>
            <person name="Martin F."/>
            <person name="Cullen D."/>
            <person name="Grigoriev I.V."/>
            <person name="Hibbett D.S."/>
        </authorList>
    </citation>
    <scope>NUCLEOTIDE SEQUENCE</scope>
    <source>
        <strain evidence="12">FP-58527</strain>
    </source>
</reference>
<dbReference type="SUPFAM" id="SSF48452">
    <property type="entry name" value="TPR-like"/>
    <property type="match status" value="1"/>
</dbReference>
<evidence type="ECO:0000256" key="2">
    <source>
        <dbReference type="ARBA" id="ARBA00013194"/>
    </source>
</evidence>
<dbReference type="GO" id="GO:0016018">
    <property type="term" value="F:cyclosporin A binding"/>
    <property type="evidence" value="ECO:0007669"/>
    <property type="project" value="TreeGrafter"/>
</dbReference>
<dbReference type="InParanoid" id="S8EJ09"/>
<evidence type="ECO:0000256" key="1">
    <source>
        <dbReference type="ARBA" id="ARBA00000971"/>
    </source>
</evidence>
<evidence type="ECO:0000256" key="7">
    <source>
        <dbReference type="ARBA" id="ARBA00074451"/>
    </source>
</evidence>
<organism evidence="11 12">
    <name type="scientific">Fomitopsis schrenkii</name>
    <name type="common">Brown rot fungus</name>
    <dbReference type="NCBI Taxonomy" id="2126942"/>
    <lineage>
        <taxon>Eukaryota</taxon>
        <taxon>Fungi</taxon>
        <taxon>Dikarya</taxon>
        <taxon>Basidiomycota</taxon>
        <taxon>Agaricomycotina</taxon>
        <taxon>Agaricomycetes</taxon>
        <taxon>Polyporales</taxon>
        <taxon>Fomitopsis</taxon>
    </lineage>
</organism>
<dbReference type="STRING" id="743788.S8EJ09"/>
<evidence type="ECO:0000313" key="12">
    <source>
        <dbReference type="Proteomes" id="UP000015241"/>
    </source>
</evidence>
<dbReference type="GO" id="GO:0042026">
    <property type="term" value="P:protein refolding"/>
    <property type="evidence" value="ECO:0007669"/>
    <property type="project" value="UniProtKB-ARBA"/>
</dbReference>
<evidence type="ECO:0000256" key="8">
    <source>
        <dbReference type="ARBA" id="ARBA00076602"/>
    </source>
</evidence>
<evidence type="ECO:0000256" key="5">
    <source>
        <dbReference type="ARBA" id="ARBA00023110"/>
    </source>
</evidence>
<sequence>MASERPLVYFDISIGGKRVGRIVMKLYSDIVPRTAENFRALCTGEKGEGKAGKLLHYKGSTFHRVIKGFMVQGGDFTMGNGMGGESIYGEKFDDENFEVKHSKRFLLSMANSGPGTNGSQFFITCNDTPHLDGKHVVFGEVIRGKSVVRAIENTPTADDTPKSPCVIADSGELSPDDPSLAEEPAAADSDPFEDYPEDQDPVDGEDVTGKPEAALKVAKQVREIGNKLFKEGKTEEALAKYQKAIRYLDMHQSLPDDAPPELKDSYDALLAPLLLNSALAALKGGGAANAEIALRATDRALKKELSTADKAKALYRRALGHVILKEDENAEEDLVAAHELVKDDRAILAELDKVRQRKKEHRDKERKAFKKLFA</sequence>
<dbReference type="PRINTS" id="PR00153">
    <property type="entry name" value="CSAPPISMRASE"/>
</dbReference>
<dbReference type="EC" id="5.2.1.8" evidence="2"/>
<evidence type="ECO:0000256" key="3">
    <source>
        <dbReference type="ARBA" id="ARBA00022737"/>
    </source>
</evidence>
<dbReference type="Pfam" id="PF00160">
    <property type="entry name" value="Pro_isomerase"/>
    <property type="match status" value="1"/>
</dbReference>
<feature type="domain" description="PPIase cyclophilin-type" evidence="10">
    <location>
        <begin position="9"/>
        <end position="172"/>
    </location>
</feature>
<gene>
    <name evidence="11" type="ORF">FOMPIDRAFT_161848</name>
</gene>
<dbReference type="GO" id="GO:0005737">
    <property type="term" value="C:cytoplasm"/>
    <property type="evidence" value="ECO:0007669"/>
    <property type="project" value="TreeGrafter"/>
</dbReference>
<dbReference type="Gene3D" id="2.40.100.10">
    <property type="entry name" value="Cyclophilin-like"/>
    <property type="match status" value="1"/>
</dbReference>
<dbReference type="Gene3D" id="1.25.40.10">
    <property type="entry name" value="Tetratricopeptide repeat domain"/>
    <property type="match status" value="1"/>
</dbReference>
<dbReference type="EMBL" id="KE504131">
    <property type="protein sequence ID" value="EPT03269.1"/>
    <property type="molecule type" value="Genomic_DNA"/>
</dbReference>
<keyword evidence="6 11" id="KW-0413">Isomerase</keyword>
<dbReference type="InterPro" id="IPR019734">
    <property type="entry name" value="TPR_rpt"/>
</dbReference>
<dbReference type="eggNOG" id="KOG0546">
    <property type="taxonomic scope" value="Eukaryota"/>
</dbReference>
<dbReference type="InterPro" id="IPR011990">
    <property type="entry name" value="TPR-like_helical_dom_sf"/>
</dbReference>
<dbReference type="SUPFAM" id="SSF50891">
    <property type="entry name" value="Cyclophilin-like"/>
    <property type="match status" value="1"/>
</dbReference>
<dbReference type="FunFam" id="2.40.100.10:FF:000022">
    <property type="entry name" value="Peptidyl-prolyl cis-trans isomerase CYP95"/>
    <property type="match status" value="1"/>
</dbReference>
<dbReference type="HOGENOM" id="CLU_012062_37_0_1"/>
<evidence type="ECO:0000256" key="6">
    <source>
        <dbReference type="ARBA" id="ARBA00023235"/>
    </source>
</evidence>
<dbReference type="InterPro" id="IPR029000">
    <property type="entry name" value="Cyclophilin-like_dom_sf"/>
</dbReference>
<dbReference type="CDD" id="cd01926">
    <property type="entry name" value="cyclophilin_ABH_like"/>
    <property type="match status" value="1"/>
</dbReference>
<feature type="compositionally biased region" description="Acidic residues" evidence="9">
    <location>
        <begin position="190"/>
        <end position="206"/>
    </location>
</feature>
<dbReference type="PANTHER" id="PTHR11071">
    <property type="entry name" value="PEPTIDYL-PROLYL CIS-TRANS ISOMERASE"/>
    <property type="match status" value="1"/>
</dbReference>
<keyword evidence="12" id="KW-1185">Reference proteome</keyword>
<name>S8EJ09_FOMSC</name>
<keyword evidence="4" id="KW-0802">TPR repeat</keyword>
<feature type="region of interest" description="Disordered" evidence="9">
    <location>
        <begin position="152"/>
        <end position="208"/>
    </location>
</feature>
<dbReference type="PROSITE" id="PS50072">
    <property type="entry name" value="CSA_PPIASE_2"/>
    <property type="match status" value="1"/>
</dbReference>
<dbReference type="InterPro" id="IPR002130">
    <property type="entry name" value="Cyclophilin-type_PPIase_dom"/>
</dbReference>
<dbReference type="SMART" id="SM00028">
    <property type="entry name" value="TPR"/>
    <property type="match status" value="2"/>
</dbReference>
<dbReference type="GO" id="GO:0003755">
    <property type="term" value="F:peptidyl-prolyl cis-trans isomerase activity"/>
    <property type="evidence" value="ECO:0007669"/>
    <property type="project" value="UniProtKB-KW"/>
</dbReference>
<dbReference type="FunFam" id="1.25.40.10:FF:000029">
    <property type="entry name" value="peptidyl-prolyl cis-trans isomerase D"/>
    <property type="match status" value="1"/>
</dbReference>